<dbReference type="SUPFAM" id="SSF102198">
    <property type="entry name" value="Putative cyclase"/>
    <property type="match status" value="1"/>
</dbReference>
<reference evidence="2" key="1">
    <citation type="submission" date="2017-05" db="EMBL/GenBank/DDBJ databases">
        <title>Improved OligoMM genomes.</title>
        <authorList>
            <person name="Garzetti D."/>
        </authorList>
    </citation>
    <scope>NUCLEOTIDE SEQUENCE [LARGE SCALE GENOMIC DNA]</scope>
    <source>
        <strain evidence="2">YL45</strain>
    </source>
</reference>
<dbReference type="Pfam" id="PF04199">
    <property type="entry name" value="Cyclase"/>
    <property type="match status" value="1"/>
</dbReference>
<gene>
    <name evidence="1" type="ORF">ADH67_01250</name>
</gene>
<dbReference type="PANTHER" id="PTHR31118:SF12">
    <property type="entry name" value="CYCLASE-LIKE PROTEIN 2"/>
    <property type="match status" value="1"/>
</dbReference>
<dbReference type="AlphaFoldDB" id="A0A227KRA1"/>
<evidence type="ECO:0000313" key="1">
    <source>
        <dbReference type="EMBL" id="OXE50958.1"/>
    </source>
</evidence>
<accession>A0A227KRA1</accession>
<protein>
    <recommendedName>
        <fullName evidence="3">Cyclase</fullName>
    </recommendedName>
</protein>
<dbReference type="Proteomes" id="UP000214610">
    <property type="component" value="Unassembled WGS sequence"/>
</dbReference>
<dbReference type="InterPro" id="IPR037175">
    <property type="entry name" value="KFase_sf"/>
</dbReference>
<dbReference type="Gene3D" id="3.50.30.50">
    <property type="entry name" value="Putative cyclase"/>
    <property type="match status" value="1"/>
</dbReference>
<keyword evidence="2" id="KW-1185">Reference proteome</keyword>
<evidence type="ECO:0000313" key="2">
    <source>
        <dbReference type="Proteomes" id="UP000214610"/>
    </source>
</evidence>
<organism evidence="1 2">
    <name type="scientific">Turicimonas muris</name>
    <dbReference type="NCBI Taxonomy" id="1796652"/>
    <lineage>
        <taxon>Bacteria</taxon>
        <taxon>Pseudomonadati</taxon>
        <taxon>Pseudomonadota</taxon>
        <taxon>Betaproteobacteria</taxon>
        <taxon>Burkholderiales</taxon>
        <taxon>Sutterellaceae</taxon>
        <taxon>Turicimonas</taxon>
    </lineage>
</organism>
<evidence type="ECO:0008006" key="3">
    <source>
        <dbReference type="Google" id="ProtNLM"/>
    </source>
</evidence>
<dbReference type="EMBL" id="NHMP01000001">
    <property type="protein sequence ID" value="OXE50958.1"/>
    <property type="molecule type" value="Genomic_DNA"/>
</dbReference>
<name>A0A227KRA1_9BURK</name>
<dbReference type="GO" id="GO:0019441">
    <property type="term" value="P:L-tryptophan catabolic process to kynurenine"/>
    <property type="evidence" value="ECO:0007669"/>
    <property type="project" value="InterPro"/>
</dbReference>
<dbReference type="InterPro" id="IPR007325">
    <property type="entry name" value="KFase/CYL"/>
</dbReference>
<comment type="caution">
    <text evidence="1">The sequence shown here is derived from an EMBL/GenBank/DDBJ whole genome shotgun (WGS) entry which is preliminary data.</text>
</comment>
<proteinExistence type="predicted"/>
<dbReference type="GO" id="GO:0004061">
    <property type="term" value="F:arylformamidase activity"/>
    <property type="evidence" value="ECO:0007669"/>
    <property type="project" value="InterPro"/>
</dbReference>
<dbReference type="PANTHER" id="PTHR31118">
    <property type="entry name" value="CYCLASE-LIKE PROTEIN 2"/>
    <property type="match status" value="1"/>
</dbReference>
<sequence>MRMSEIIDISQAVDEKTPAYYGDTPFTLQWIYDDEVKTSEIKVTPHVGTHVDSPMHFSCSQNGIGKAPLSTFVGDCIVAASELAQNAKALEAWTVFQKYKACGRILFKFEETRQGIAEEVVELLVKEKFVLIGTSSPSIDDEKSHDFPNHRFALSHGLCALENLVLDKVEPGAYFLSAAPIKWLKAEASPVRAYLIKK</sequence>